<dbReference type="InterPro" id="IPR050834">
    <property type="entry name" value="Glycosyltransf_2"/>
</dbReference>
<feature type="domain" description="Glycosyltransferase 2-like" evidence="1">
    <location>
        <begin position="7"/>
        <end position="169"/>
    </location>
</feature>
<dbReference type="GO" id="GO:0016740">
    <property type="term" value="F:transferase activity"/>
    <property type="evidence" value="ECO:0007669"/>
    <property type="project" value="UniProtKB-KW"/>
</dbReference>
<organism evidence="2 3">
    <name type="scientific">Chryseobacterium soldanellicola</name>
    <dbReference type="NCBI Taxonomy" id="311333"/>
    <lineage>
        <taxon>Bacteria</taxon>
        <taxon>Pseudomonadati</taxon>
        <taxon>Bacteroidota</taxon>
        <taxon>Flavobacteriia</taxon>
        <taxon>Flavobacteriales</taxon>
        <taxon>Weeksellaceae</taxon>
        <taxon>Chryseobacterium group</taxon>
        <taxon>Chryseobacterium</taxon>
    </lineage>
</organism>
<protein>
    <submittedName>
        <fullName evidence="2">Alpha-1,3-rhamnosyltransferase</fullName>
    </submittedName>
</protein>
<dbReference type="AlphaFoldDB" id="A0A1H1A6X6"/>
<keyword evidence="2" id="KW-0808">Transferase</keyword>
<dbReference type="PANTHER" id="PTHR43685:SF11">
    <property type="entry name" value="GLYCOSYLTRANSFERASE TAGX-RELATED"/>
    <property type="match status" value="1"/>
</dbReference>
<evidence type="ECO:0000259" key="1">
    <source>
        <dbReference type="Pfam" id="PF00535"/>
    </source>
</evidence>
<sequence length="298" mass="35192">MENPLVSIIVVSYNHSEFITECLDSIKKQTYKSWELIVADDASKDNSADVTKNWLKNNQISAKTNFHSVNKGFATTLNECIEMTEGKYVNIIAADDYFHPEFLSKCVTSIEKKDESFGMVFSSAFIIKEDKTLINYQNNFDFYQNADHFRNTLKKANYIPALATLMNRKVLLETGPYDKNILIEDYDRWLRINENYFIDFVPENLAYHRKHEENISKLKERIVFVEEILLRLKYDTSLENKQKINNDVKKIYTTSASKEEIKKVSEKYTGYKGKERWLDFCLKYSLPVKLYYLKYKFF</sequence>
<dbReference type="Pfam" id="PF00535">
    <property type="entry name" value="Glycos_transf_2"/>
    <property type="match status" value="1"/>
</dbReference>
<name>A0A1H1A6X6_9FLAO</name>
<accession>A0A1H1A6X6</accession>
<keyword evidence="3" id="KW-1185">Reference proteome</keyword>
<reference evidence="3" key="1">
    <citation type="submission" date="2016-10" db="EMBL/GenBank/DDBJ databases">
        <authorList>
            <person name="Varghese N."/>
            <person name="Submissions S."/>
        </authorList>
    </citation>
    <scope>NUCLEOTIDE SEQUENCE [LARGE SCALE GENOMIC DNA]</scope>
    <source>
        <strain evidence="3">DSM 17072</strain>
    </source>
</reference>
<evidence type="ECO:0000313" key="2">
    <source>
        <dbReference type="EMBL" id="SDQ35369.1"/>
    </source>
</evidence>
<evidence type="ECO:0000313" key="3">
    <source>
        <dbReference type="Proteomes" id="UP000199627"/>
    </source>
</evidence>
<dbReference type="InterPro" id="IPR029044">
    <property type="entry name" value="Nucleotide-diphossugar_trans"/>
</dbReference>
<dbReference type="PANTHER" id="PTHR43685">
    <property type="entry name" value="GLYCOSYLTRANSFERASE"/>
    <property type="match status" value="1"/>
</dbReference>
<dbReference type="OrthoDB" id="396512at2"/>
<proteinExistence type="predicted"/>
<dbReference type="STRING" id="311333.SAMN05421664_1283"/>
<dbReference type="InterPro" id="IPR001173">
    <property type="entry name" value="Glyco_trans_2-like"/>
</dbReference>
<dbReference type="Gene3D" id="3.90.550.10">
    <property type="entry name" value="Spore Coat Polysaccharide Biosynthesis Protein SpsA, Chain A"/>
    <property type="match status" value="1"/>
</dbReference>
<dbReference type="Proteomes" id="UP000199627">
    <property type="component" value="Unassembled WGS sequence"/>
</dbReference>
<gene>
    <name evidence="2" type="ORF">SAMN05421664_1283</name>
</gene>
<dbReference type="RefSeq" id="WP_089754776.1">
    <property type="nucleotide sequence ID" value="NZ_FNKL01000002.1"/>
</dbReference>
<dbReference type="SUPFAM" id="SSF53448">
    <property type="entry name" value="Nucleotide-diphospho-sugar transferases"/>
    <property type="match status" value="1"/>
</dbReference>
<dbReference type="EMBL" id="FNKL01000002">
    <property type="protein sequence ID" value="SDQ35369.1"/>
    <property type="molecule type" value="Genomic_DNA"/>
</dbReference>